<dbReference type="GO" id="GO:0016787">
    <property type="term" value="F:hydrolase activity"/>
    <property type="evidence" value="ECO:0007669"/>
    <property type="project" value="UniProtKB-KW"/>
</dbReference>
<dbReference type="Gene3D" id="3.40.50.1820">
    <property type="entry name" value="alpha/beta hydrolase"/>
    <property type="match status" value="1"/>
</dbReference>
<dbReference type="InterPro" id="IPR029058">
    <property type="entry name" value="AB_hydrolase_fold"/>
</dbReference>
<evidence type="ECO:0000259" key="2">
    <source>
        <dbReference type="Pfam" id="PF12697"/>
    </source>
</evidence>
<dbReference type="SUPFAM" id="SSF53474">
    <property type="entry name" value="alpha/beta-Hydrolases"/>
    <property type="match status" value="1"/>
</dbReference>
<dbReference type="PANTHER" id="PTHR43798:SF31">
    <property type="entry name" value="AB HYDROLASE SUPERFAMILY PROTEIN YCLE"/>
    <property type="match status" value="1"/>
</dbReference>
<dbReference type="Pfam" id="PF12697">
    <property type="entry name" value="Abhydrolase_6"/>
    <property type="match status" value="1"/>
</dbReference>
<protein>
    <submittedName>
        <fullName evidence="3">Hydrolase, alpha/beta fold family</fullName>
    </submittedName>
</protein>
<proteinExistence type="predicted"/>
<reference evidence="3" key="1">
    <citation type="submission" date="2020-02" db="EMBL/GenBank/DDBJ databases">
        <authorList>
            <person name="Meier V. D."/>
        </authorList>
    </citation>
    <scope>NUCLEOTIDE SEQUENCE</scope>
    <source>
        <strain evidence="3">AVDCRST_MAG54</strain>
    </source>
</reference>
<dbReference type="AlphaFoldDB" id="A0A6J4JSY1"/>
<dbReference type="PANTHER" id="PTHR43798">
    <property type="entry name" value="MONOACYLGLYCEROL LIPASE"/>
    <property type="match status" value="1"/>
</dbReference>
<evidence type="ECO:0000313" key="3">
    <source>
        <dbReference type="EMBL" id="CAA9286430.1"/>
    </source>
</evidence>
<name>A0A6J4JSY1_9PSEU</name>
<accession>A0A6J4JSY1</accession>
<dbReference type="EMBL" id="CADCTH010000513">
    <property type="protein sequence ID" value="CAA9286430.1"/>
    <property type="molecule type" value="Genomic_DNA"/>
</dbReference>
<gene>
    <name evidence="3" type="ORF">AVDCRST_MAG54-4073</name>
</gene>
<keyword evidence="1 3" id="KW-0378">Hydrolase</keyword>
<dbReference type="InterPro" id="IPR050266">
    <property type="entry name" value="AB_hydrolase_sf"/>
</dbReference>
<evidence type="ECO:0000256" key="1">
    <source>
        <dbReference type="ARBA" id="ARBA00022801"/>
    </source>
</evidence>
<organism evidence="3">
    <name type="scientific">uncultured Actinomycetospora sp</name>
    <dbReference type="NCBI Taxonomy" id="1135996"/>
    <lineage>
        <taxon>Bacteria</taxon>
        <taxon>Bacillati</taxon>
        <taxon>Actinomycetota</taxon>
        <taxon>Actinomycetes</taxon>
        <taxon>Pseudonocardiales</taxon>
        <taxon>Pseudonocardiaceae</taxon>
        <taxon>Actinomycetospora</taxon>
        <taxon>environmental samples</taxon>
    </lineage>
</organism>
<dbReference type="GO" id="GO:0016020">
    <property type="term" value="C:membrane"/>
    <property type="evidence" value="ECO:0007669"/>
    <property type="project" value="TreeGrafter"/>
</dbReference>
<sequence>MPTIDLDTATIHYESVGPDTGRPVVFVHGYAMGGALWSPLATRLAARGLRCLAPTWPLGAHPTPLRPGADPTLPGVAATVGAFLDALDLSDVVLVGNDTGGLVAQLVAVHHGERLGALVLTSCDAFEHFPPPVLRPFVLAARHPVSFRAAVRTLGSRLVRRRAYGGLAHRDVEPLAAQWVRPALDDPRITEDLRRLTASLDRRTSLDVAARLGEVRPPVLVAWSADDAFFPVGDAQRLVDAMPRATLRIVPGARTFSMLDQPDVLAEAVADLAVATPSA</sequence>
<dbReference type="InterPro" id="IPR000073">
    <property type="entry name" value="AB_hydrolase_1"/>
</dbReference>
<dbReference type="PRINTS" id="PR00111">
    <property type="entry name" value="ABHYDROLASE"/>
</dbReference>
<feature type="domain" description="AB hydrolase-1" evidence="2">
    <location>
        <begin position="24"/>
        <end position="268"/>
    </location>
</feature>